<dbReference type="Gene3D" id="3.30.2090.10">
    <property type="entry name" value="Multidrug efflux transporter AcrB TolC docking domain, DN and DC subdomains"/>
    <property type="match status" value="2"/>
</dbReference>
<dbReference type="Gene3D" id="1.20.1640.10">
    <property type="entry name" value="Multidrug efflux transporter AcrB transmembrane domain"/>
    <property type="match status" value="2"/>
</dbReference>
<feature type="transmembrane region" description="Helical" evidence="1">
    <location>
        <begin position="911"/>
        <end position="929"/>
    </location>
</feature>
<dbReference type="InterPro" id="IPR001036">
    <property type="entry name" value="Acrflvin-R"/>
</dbReference>
<dbReference type="PANTHER" id="PTHR32063">
    <property type="match status" value="1"/>
</dbReference>
<dbReference type="SUPFAM" id="SSF82866">
    <property type="entry name" value="Multidrug efflux transporter AcrB transmembrane domain"/>
    <property type="match status" value="2"/>
</dbReference>
<accession>A0A2T5MIV8</accession>
<dbReference type="RefSeq" id="WP_107939719.1">
    <property type="nucleotide sequence ID" value="NZ_QANS01000002.1"/>
</dbReference>
<dbReference type="PANTHER" id="PTHR32063:SF8">
    <property type="entry name" value="CATION EFFLUX PROTEIN"/>
    <property type="match status" value="1"/>
</dbReference>
<comment type="caution">
    <text evidence="2">The sequence shown here is derived from an EMBL/GenBank/DDBJ whole genome shotgun (WGS) entry which is preliminary data.</text>
</comment>
<gene>
    <name evidence="2" type="ORF">CJD38_05900</name>
</gene>
<dbReference type="Gene3D" id="3.30.70.1430">
    <property type="entry name" value="Multidrug efflux transporter AcrB pore domain"/>
    <property type="match status" value="2"/>
</dbReference>
<feature type="transmembrane region" description="Helical" evidence="1">
    <location>
        <begin position="1017"/>
        <end position="1040"/>
    </location>
</feature>
<organism evidence="2 3">
    <name type="scientific">Stenotrophobium rhamnosiphilum</name>
    <dbReference type="NCBI Taxonomy" id="2029166"/>
    <lineage>
        <taxon>Bacteria</taxon>
        <taxon>Pseudomonadati</taxon>
        <taxon>Pseudomonadota</taxon>
        <taxon>Gammaproteobacteria</taxon>
        <taxon>Nevskiales</taxon>
        <taxon>Nevskiaceae</taxon>
        <taxon>Stenotrophobium</taxon>
    </lineage>
</organism>
<dbReference type="Gene3D" id="3.30.70.1320">
    <property type="entry name" value="Multidrug efflux transporter AcrB pore domain like"/>
    <property type="match status" value="1"/>
</dbReference>
<evidence type="ECO:0000256" key="1">
    <source>
        <dbReference type="SAM" id="Phobius"/>
    </source>
</evidence>
<reference evidence="2 3" key="1">
    <citation type="submission" date="2018-04" db="EMBL/GenBank/DDBJ databases">
        <title>Novel species isolated from glacier.</title>
        <authorList>
            <person name="Liu Q."/>
            <person name="Xin Y.-H."/>
        </authorList>
    </citation>
    <scope>NUCLEOTIDE SEQUENCE [LARGE SCALE GENOMIC DNA]</scope>
    <source>
        <strain evidence="2 3">GT1R17</strain>
    </source>
</reference>
<dbReference type="GO" id="GO:0042910">
    <property type="term" value="F:xenobiotic transmembrane transporter activity"/>
    <property type="evidence" value="ECO:0007669"/>
    <property type="project" value="TreeGrafter"/>
</dbReference>
<feature type="transmembrane region" description="Helical" evidence="1">
    <location>
        <begin position="986"/>
        <end position="1005"/>
    </location>
</feature>
<dbReference type="EMBL" id="QANS01000002">
    <property type="protein sequence ID" value="PTU32523.1"/>
    <property type="molecule type" value="Genomic_DNA"/>
</dbReference>
<dbReference type="AlphaFoldDB" id="A0A2T5MIV8"/>
<keyword evidence="1" id="KW-1133">Transmembrane helix</keyword>
<dbReference type="SUPFAM" id="SSF82693">
    <property type="entry name" value="Multidrug efflux transporter AcrB pore domain, PN1, PN2, PC1 and PC2 subdomains"/>
    <property type="match status" value="2"/>
</dbReference>
<dbReference type="Proteomes" id="UP000244248">
    <property type="component" value="Unassembled WGS sequence"/>
</dbReference>
<dbReference type="InterPro" id="IPR027463">
    <property type="entry name" value="AcrB_DN_DC_subdom"/>
</dbReference>
<feature type="transmembrane region" description="Helical" evidence="1">
    <location>
        <begin position="459"/>
        <end position="478"/>
    </location>
</feature>
<protein>
    <submittedName>
        <fullName evidence="2">RND transporter</fullName>
    </submittedName>
</protein>
<dbReference type="Pfam" id="PF00873">
    <property type="entry name" value="ACR_tran"/>
    <property type="match status" value="1"/>
</dbReference>
<keyword evidence="1" id="KW-0812">Transmembrane</keyword>
<dbReference type="OrthoDB" id="9759330at2"/>
<sequence length="1049" mass="112818">MWIVRVALQRPYTFIVMSLLIVMLGVFTIIRTPIDIFPAIRIPVVAVIWRYTGLPPEDMANRIVGLSERIASTTVNDIEHTESLSLNGTGVVKYFFQPNVNQDLAISQINSISQTLLKQMPPGISPPFILAFDASSVPILQLSLTSSKMSEAEIFDFSNSFMRTQLSTVAGASMPFPYGGAIRQVLVDLDPVALRAKGLTGADVTTAIGAQNLILPSGTQKIGDFEYFVKLNAAPLKIEGLNDIPIRADKNGTMIYVRDVAHVRDGSSPQTNIVRVDGHRSVLMSVLKTGGASTLKVVDDIKSRMPDVRAEAPDGLKIDAIGDQSIFVRASVNGVIHEGIIAAALTALMILLFLGSWRSTLIITVSIPLSVLASILCLSALGETINIMTLGGLALAVGILVDDATVAIENINWHLEQGKDVESAILDGAQQIAMPALVSTLCICIVFIPMFFLGGIAKYLFVPMAEAVVFAMLASYLLSRTLIPTLAMYWLKPHKAGGHDEKRGFFARFQAGFESRFTVVRERYHNLLGNLLKTPVIFAAIFMAAGAASYGLTPFLGQDFFPSVDAGQIKLHVRARSGTRIEDTAPLCDDIAAQIRKIIPAKDLDSIVDNIGVPNSGINLAYSTSAPIGPGDADIMITLKKGHAPSEDYVRELREKLPDLFPSVSFSFLPADIVSQILNFGLPSPLDIQISGGNLQANRAFAETLLPKLRNIPGAADIRIQQTFDYPQIQVDVDRTRAAQLGLTQYDVATNMLISLSGSFQTAPSYWTDPKSGVQYNVAVQTPQHRLNSLQSLSQTPISSSVNGSQQQTLANVASFSRSAGPQVITHYNARPTIDIYGAVQDTDLGTVTRAIRKIIADAEKDLPKGSKIVLRGQAETMTSSFNGLFLGLLGAVVLIYLLIVVNFQSWVDPLIIISALPAALSGIVWMLFLTHTTISVPALTGAIMCMGVATANSILVVSFARERFAAGLSALDAALDAGFSRFRPVLMTALAMIIGMVPMAMGFGEGGEQNAPLGRAVIGGLFFATIATLFFVPAIFSMVHGRRASTAR</sequence>
<feature type="transmembrane region" description="Helical" evidence="1">
    <location>
        <begin position="531"/>
        <end position="552"/>
    </location>
</feature>
<proteinExistence type="predicted"/>
<keyword evidence="3" id="KW-1185">Reference proteome</keyword>
<feature type="transmembrane region" description="Helical" evidence="1">
    <location>
        <begin position="432"/>
        <end position="453"/>
    </location>
</feature>
<name>A0A2T5MIV8_9GAMM</name>
<evidence type="ECO:0000313" key="3">
    <source>
        <dbReference type="Proteomes" id="UP000244248"/>
    </source>
</evidence>
<feature type="transmembrane region" description="Helical" evidence="1">
    <location>
        <begin position="884"/>
        <end position="904"/>
    </location>
</feature>
<feature type="transmembrane region" description="Helical" evidence="1">
    <location>
        <begin position="361"/>
        <end position="381"/>
    </location>
</feature>
<dbReference type="GO" id="GO:0005886">
    <property type="term" value="C:plasma membrane"/>
    <property type="evidence" value="ECO:0007669"/>
    <property type="project" value="TreeGrafter"/>
</dbReference>
<feature type="transmembrane region" description="Helical" evidence="1">
    <location>
        <begin position="387"/>
        <end position="411"/>
    </location>
</feature>
<dbReference type="SUPFAM" id="SSF82714">
    <property type="entry name" value="Multidrug efflux transporter AcrB TolC docking domain, DN and DC subdomains"/>
    <property type="match status" value="2"/>
</dbReference>
<dbReference type="Gene3D" id="3.30.70.1440">
    <property type="entry name" value="Multidrug efflux transporter AcrB pore domain"/>
    <property type="match status" value="1"/>
</dbReference>
<feature type="transmembrane region" description="Helical" evidence="1">
    <location>
        <begin position="335"/>
        <end position="354"/>
    </location>
</feature>
<keyword evidence="1" id="KW-0472">Membrane</keyword>
<dbReference type="PRINTS" id="PR00702">
    <property type="entry name" value="ACRIFLAVINRP"/>
</dbReference>
<evidence type="ECO:0000313" key="2">
    <source>
        <dbReference type="EMBL" id="PTU32523.1"/>
    </source>
</evidence>
<feature type="transmembrane region" description="Helical" evidence="1">
    <location>
        <begin position="935"/>
        <end position="961"/>
    </location>
</feature>
<feature type="transmembrane region" description="Helical" evidence="1">
    <location>
        <begin position="12"/>
        <end position="30"/>
    </location>
</feature>